<dbReference type="PANTHER" id="PTHR43742">
    <property type="entry name" value="TRIMETHYLAMINE-N-OXIDE REDUCTASE"/>
    <property type="match status" value="1"/>
</dbReference>
<dbReference type="InterPro" id="IPR050612">
    <property type="entry name" value="Prok_Mopterin_Oxidored"/>
</dbReference>
<evidence type="ECO:0000313" key="6">
    <source>
        <dbReference type="EMBL" id="GLQ18159.1"/>
    </source>
</evidence>
<dbReference type="Gene3D" id="2.20.25.90">
    <property type="entry name" value="ADC-like domains"/>
    <property type="match status" value="1"/>
</dbReference>
<evidence type="ECO:0000256" key="1">
    <source>
        <dbReference type="ARBA" id="ARBA00010312"/>
    </source>
</evidence>
<proteinExistence type="inferred from homology"/>
<dbReference type="RefSeq" id="WP_284364841.1">
    <property type="nucleotide sequence ID" value="NZ_BSNI01000002.1"/>
</dbReference>
<dbReference type="Gene3D" id="2.40.40.20">
    <property type="match status" value="1"/>
</dbReference>
<keyword evidence="2" id="KW-0479">Metal-binding</keyword>
<keyword evidence="3" id="KW-0408">Iron</keyword>
<dbReference type="InterPro" id="IPR006657">
    <property type="entry name" value="MoPterin_dinucl-bd_dom"/>
</dbReference>
<feature type="domain" description="4Fe-4S Mo/W bis-MGD-type" evidence="5">
    <location>
        <begin position="7"/>
        <end position="65"/>
    </location>
</feature>
<dbReference type="InterPro" id="IPR006963">
    <property type="entry name" value="Mopterin_OxRdtase_4Fe-4S_dom"/>
</dbReference>
<reference evidence="6" key="1">
    <citation type="journal article" date="2014" name="Int. J. Syst. Evol. Microbiol.">
        <title>Complete genome of a new Firmicutes species belonging to the dominant human colonic microbiota ('Ruminococcus bicirculans') reveals two chromosomes and a selective capacity to utilize plant glucans.</title>
        <authorList>
            <consortium name="NISC Comparative Sequencing Program"/>
            <person name="Wegmann U."/>
            <person name="Louis P."/>
            <person name="Goesmann A."/>
            <person name="Henrissat B."/>
            <person name="Duncan S.H."/>
            <person name="Flint H.J."/>
        </authorList>
    </citation>
    <scope>NUCLEOTIDE SEQUENCE</scope>
    <source>
        <strain evidence="6">NBRC 107169</strain>
    </source>
</reference>
<dbReference type="Proteomes" id="UP001161405">
    <property type="component" value="Unassembled WGS sequence"/>
</dbReference>
<comment type="caution">
    <text evidence="6">The sequence shown here is derived from an EMBL/GenBank/DDBJ whole genome shotgun (WGS) entry which is preliminary data.</text>
</comment>
<dbReference type="InterPro" id="IPR006656">
    <property type="entry name" value="Mopterin_OxRdtase"/>
</dbReference>
<keyword evidence="4" id="KW-0411">Iron-sulfur</keyword>
<dbReference type="PROSITE" id="PS51669">
    <property type="entry name" value="4FE4S_MOW_BIS_MGD"/>
    <property type="match status" value="1"/>
</dbReference>
<dbReference type="Pfam" id="PF00384">
    <property type="entry name" value="Molybdopterin"/>
    <property type="match status" value="1"/>
</dbReference>
<dbReference type="SUPFAM" id="SSF50692">
    <property type="entry name" value="ADC-like"/>
    <property type="match status" value="1"/>
</dbReference>
<name>A0ABQ5UTD8_9HYPH</name>
<sequence length="696" mass="77062">MNKPIVRSVERSVCPHDCPSTCALDVEILDDHTIGRVRGAKDDPYTAGVICEKVARYAERVHHPNRVTHPLKRVGAKGAGHWKQVSWDEALDDIAERFLQIEKEHGAEAIWPYFYAGTMGHVMRDGIERLRNAKSYSRQYGTICSMISWAGFVTGTGKLMGVNPEEMAKSDVVVIWGTNPVHTQVNVMTHAMRARKERGAKIVVVDIYNTATMQQADLGLILRPGTDGALACAVMHILLRDGLADREYMSKFTDFNPEFESHLEDKTPKWAAQITGLAVEQIEEFAALVGQNRKSYFRLGYGFTRQRNGAVAMHSALSIPAMTGAWMEEGGGAFHSNSGTWALDKTDLEGKDLTDGSARLLDMCEIGPILTGEKQALKGGGAVKALLIQNTNPMVVAPEQAKVKQGFAREDLFTVVHEQFMTETAKMADYVLPATMFLEHSDYYTRGGHTRILYGPKLIEAPGEAKSNHWLFAQLARRLGVSSDVFEMSDDELIDHTFVKSDIGSLSNFAETRFVDRANAQDIAHYRSGFAWSDGKYRFAPNWEETRQTKGVEWVCDPSIMPKFADHWDVNEKCDELHPFRLATSPARAFLNSSFNETPGSQKREGQPKALLHPLDAARLQIGNGDWIQVGNKRGEVTLSAVLYDGIQTSVIIVEGLHKNDSHPDSSGINTLIGSDPVPPFGGAAFHDCAVWVSRS</sequence>
<accession>A0ABQ5UTD8</accession>
<dbReference type="Pfam" id="PF04879">
    <property type="entry name" value="Molybdop_Fe4S4"/>
    <property type="match status" value="1"/>
</dbReference>
<dbReference type="EMBL" id="BSNI01000002">
    <property type="protein sequence ID" value="GLQ18159.1"/>
    <property type="molecule type" value="Genomic_DNA"/>
</dbReference>
<evidence type="ECO:0000256" key="3">
    <source>
        <dbReference type="ARBA" id="ARBA00023004"/>
    </source>
</evidence>
<evidence type="ECO:0000256" key="2">
    <source>
        <dbReference type="ARBA" id="ARBA00022723"/>
    </source>
</evidence>
<comment type="similarity">
    <text evidence="1">Belongs to the prokaryotic molybdopterin-containing oxidoreductase family.</text>
</comment>
<dbReference type="SUPFAM" id="SSF53706">
    <property type="entry name" value="Formate dehydrogenase/DMSO reductase, domains 1-3"/>
    <property type="match status" value="1"/>
</dbReference>
<keyword evidence="7" id="KW-1185">Reference proteome</keyword>
<evidence type="ECO:0000313" key="7">
    <source>
        <dbReference type="Proteomes" id="UP001161405"/>
    </source>
</evidence>
<dbReference type="Gene3D" id="3.30.2070.10">
    <property type="entry name" value="Formate dehydrogenase/DMSO reductase"/>
    <property type="match status" value="1"/>
</dbReference>
<dbReference type="CDD" id="cd02766">
    <property type="entry name" value="MopB_3"/>
    <property type="match status" value="1"/>
</dbReference>
<evidence type="ECO:0000256" key="4">
    <source>
        <dbReference type="ARBA" id="ARBA00023014"/>
    </source>
</evidence>
<dbReference type="PANTHER" id="PTHR43742:SF6">
    <property type="entry name" value="OXIDOREDUCTASE YYAE-RELATED"/>
    <property type="match status" value="1"/>
</dbReference>
<dbReference type="Pfam" id="PF01568">
    <property type="entry name" value="Molydop_binding"/>
    <property type="match status" value="1"/>
</dbReference>
<dbReference type="InterPro" id="IPR009010">
    <property type="entry name" value="Asp_de-COase-like_dom_sf"/>
</dbReference>
<reference evidence="6" key="2">
    <citation type="submission" date="2023-01" db="EMBL/GenBank/DDBJ databases">
        <title>Draft genome sequence of Maritalea porphyrae strain NBRC 107169.</title>
        <authorList>
            <person name="Sun Q."/>
            <person name="Mori K."/>
        </authorList>
    </citation>
    <scope>NUCLEOTIDE SEQUENCE</scope>
    <source>
        <strain evidence="6">NBRC 107169</strain>
    </source>
</reference>
<gene>
    <name evidence="6" type="ORF">GCM10007879_24080</name>
</gene>
<dbReference type="Gene3D" id="3.40.50.740">
    <property type="match status" value="1"/>
</dbReference>
<protein>
    <submittedName>
        <fullName evidence="6">Dehydrogenase</fullName>
    </submittedName>
</protein>
<organism evidence="6 7">
    <name type="scientific">Maritalea porphyrae</name>
    <dbReference type="NCBI Taxonomy" id="880732"/>
    <lineage>
        <taxon>Bacteria</taxon>
        <taxon>Pseudomonadati</taxon>
        <taxon>Pseudomonadota</taxon>
        <taxon>Alphaproteobacteria</taxon>
        <taxon>Hyphomicrobiales</taxon>
        <taxon>Devosiaceae</taxon>
        <taxon>Maritalea</taxon>
    </lineage>
</organism>
<evidence type="ECO:0000259" key="5">
    <source>
        <dbReference type="PROSITE" id="PS51669"/>
    </source>
</evidence>
<dbReference type="Gene3D" id="3.40.228.10">
    <property type="entry name" value="Dimethylsulfoxide Reductase, domain 2"/>
    <property type="match status" value="1"/>
</dbReference>
<dbReference type="SMART" id="SM00926">
    <property type="entry name" value="Molybdop_Fe4S4"/>
    <property type="match status" value="1"/>
</dbReference>